<dbReference type="Proteomes" id="UP000196435">
    <property type="component" value="Unassembled WGS sequence"/>
</dbReference>
<accession>A0A1N6MTX4</accession>
<dbReference type="AlphaFoldDB" id="A0A1N6MTX4"/>
<reference evidence="2" key="1">
    <citation type="submission" date="2016-12" db="EMBL/GenBank/DDBJ databases">
        <authorList>
            <person name="Gaudriault S."/>
        </authorList>
    </citation>
    <scope>NUCLEOTIDE SEQUENCE [LARGE SCALE GENOMIC DNA]</scope>
    <source>
        <strain evidence="2">HGB1681 (deposited as PTA-6826 in the American Type Culture Collection)</strain>
    </source>
</reference>
<evidence type="ECO:0000313" key="1">
    <source>
        <dbReference type="EMBL" id="SIP72260.1"/>
    </source>
</evidence>
<name>A0A1N6MTX4_9GAMM</name>
<proteinExistence type="predicted"/>
<evidence type="ECO:0000313" key="2">
    <source>
        <dbReference type="Proteomes" id="UP000196435"/>
    </source>
</evidence>
<organism evidence="1 2">
    <name type="scientific">Xenorhabdus innexi</name>
    <dbReference type="NCBI Taxonomy" id="290109"/>
    <lineage>
        <taxon>Bacteria</taxon>
        <taxon>Pseudomonadati</taxon>
        <taxon>Pseudomonadota</taxon>
        <taxon>Gammaproteobacteria</taxon>
        <taxon>Enterobacterales</taxon>
        <taxon>Morganellaceae</taxon>
        <taxon>Xenorhabdus</taxon>
    </lineage>
</organism>
<sequence length="45" mass="5236">MPFYSVNIFGALNEKYIKNILSRNDISTDRYYNNIGYTHGISQTC</sequence>
<dbReference type="EMBL" id="FTLG01000047">
    <property type="protein sequence ID" value="SIP72260.1"/>
    <property type="molecule type" value="Genomic_DNA"/>
</dbReference>
<protein>
    <submittedName>
        <fullName evidence="1">Uncharacterized protein</fullName>
    </submittedName>
</protein>
<gene>
    <name evidence="1" type="ORF">XIS1_1400007</name>
</gene>